<protein>
    <submittedName>
        <fullName evidence="2">NUDIX hydrolase</fullName>
    </submittedName>
</protein>
<feature type="domain" description="Nudix hydrolase" evidence="1">
    <location>
        <begin position="1"/>
        <end position="151"/>
    </location>
</feature>
<accession>A0A135HQL2</accession>
<evidence type="ECO:0000259" key="1">
    <source>
        <dbReference type="PROSITE" id="PS51462"/>
    </source>
</evidence>
<keyword evidence="3" id="KW-1185">Reference proteome</keyword>
<dbReference type="GO" id="GO:0006754">
    <property type="term" value="P:ATP biosynthetic process"/>
    <property type="evidence" value="ECO:0007669"/>
    <property type="project" value="TreeGrafter"/>
</dbReference>
<dbReference type="Proteomes" id="UP000070107">
    <property type="component" value="Unassembled WGS sequence"/>
</dbReference>
<evidence type="ECO:0000313" key="3">
    <source>
        <dbReference type="Proteomes" id="UP000070107"/>
    </source>
</evidence>
<dbReference type="Pfam" id="PF00293">
    <property type="entry name" value="NUDIX"/>
    <property type="match status" value="1"/>
</dbReference>
<organism evidence="2 3">
    <name type="scientific">Paramesorhizobium deserti</name>
    <dbReference type="NCBI Taxonomy" id="1494590"/>
    <lineage>
        <taxon>Bacteria</taxon>
        <taxon>Pseudomonadati</taxon>
        <taxon>Pseudomonadota</taxon>
        <taxon>Alphaproteobacteria</taxon>
        <taxon>Hyphomicrobiales</taxon>
        <taxon>Phyllobacteriaceae</taxon>
        <taxon>Paramesorhizobium</taxon>
    </lineage>
</organism>
<dbReference type="InterPro" id="IPR000086">
    <property type="entry name" value="NUDIX_hydrolase_dom"/>
</dbReference>
<dbReference type="PANTHER" id="PTHR21340:SF7">
    <property type="entry name" value="NUDIX HYDROLASE DOMAIN-CONTAINING PROTEIN"/>
    <property type="match status" value="1"/>
</dbReference>
<dbReference type="GO" id="GO:0004081">
    <property type="term" value="F:bis(5'-nucleosyl)-tetraphosphatase (asymmetrical) activity"/>
    <property type="evidence" value="ECO:0007669"/>
    <property type="project" value="TreeGrafter"/>
</dbReference>
<dbReference type="EMBL" id="LNTU01000038">
    <property type="protein sequence ID" value="KXF75470.1"/>
    <property type="molecule type" value="Genomic_DNA"/>
</dbReference>
<keyword evidence="2" id="KW-0378">Hydrolase</keyword>
<comment type="caution">
    <text evidence="2">The sequence shown here is derived from an EMBL/GenBank/DDBJ whole genome shotgun (WGS) entry which is preliminary data.</text>
</comment>
<dbReference type="GO" id="GO:0006167">
    <property type="term" value="P:AMP biosynthetic process"/>
    <property type="evidence" value="ECO:0007669"/>
    <property type="project" value="TreeGrafter"/>
</dbReference>
<dbReference type="SUPFAM" id="SSF55811">
    <property type="entry name" value="Nudix"/>
    <property type="match status" value="1"/>
</dbReference>
<dbReference type="PANTHER" id="PTHR21340">
    <property type="entry name" value="DIADENOSINE 5,5-P1,P4-TETRAPHOSPHATE PYROPHOSPHOHYDROLASE MUTT"/>
    <property type="match status" value="1"/>
</dbReference>
<dbReference type="RefSeq" id="WP_068884674.1">
    <property type="nucleotide sequence ID" value="NZ_LNTU01000038.1"/>
</dbReference>
<name>A0A135HQL2_9HYPH</name>
<dbReference type="OrthoDB" id="954553at2"/>
<dbReference type="InterPro" id="IPR051325">
    <property type="entry name" value="Nudix_hydrolase_domain"/>
</dbReference>
<dbReference type="Gene3D" id="3.90.79.10">
    <property type="entry name" value="Nucleoside Triphosphate Pyrophosphohydrolase"/>
    <property type="match status" value="1"/>
</dbReference>
<gene>
    <name evidence="2" type="ORF">ATN84_19630</name>
</gene>
<evidence type="ECO:0000313" key="2">
    <source>
        <dbReference type="EMBL" id="KXF75470.1"/>
    </source>
</evidence>
<sequence length="164" mass="18719">MAERSAGLLIYRRVESGYEVLLVHPGGPFWARKDEAAWSIPKDLIDEEEDELTAARRETREELGVEIDGRFERLDEYRQPSGKIVIAWAVEADPEIDVAAITSNTFRMEWPPRSGSFQEFPEVDKAGWFSLTEAERRIHKGQRAILSDFAARQDAPSQTDPDQK</sequence>
<reference evidence="2 3" key="1">
    <citation type="submission" date="2015-11" db="EMBL/GenBank/DDBJ databases">
        <title>Draft genome sequence of Paramesorhizobium deserti A-3-E, a strain highly resistant to diverse beta-lactam antibiotics.</title>
        <authorList>
            <person name="Lv R."/>
            <person name="Yang X."/>
            <person name="Fang N."/>
            <person name="Guo J."/>
            <person name="Luo X."/>
            <person name="Peng F."/>
            <person name="Yang R."/>
            <person name="Cui Y."/>
            <person name="Fang C."/>
            <person name="Song Y."/>
        </authorList>
    </citation>
    <scope>NUCLEOTIDE SEQUENCE [LARGE SCALE GENOMIC DNA]</scope>
    <source>
        <strain evidence="2 3">A-3-E</strain>
    </source>
</reference>
<dbReference type="AlphaFoldDB" id="A0A135HQL2"/>
<dbReference type="PROSITE" id="PS51462">
    <property type="entry name" value="NUDIX"/>
    <property type="match status" value="1"/>
</dbReference>
<dbReference type="CDD" id="cd04662">
    <property type="entry name" value="NUDIX_Hydrolase"/>
    <property type="match status" value="1"/>
</dbReference>
<dbReference type="InterPro" id="IPR015797">
    <property type="entry name" value="NUDIX_hydrolase-like_dom_sf"/>
</dbReference>
<dbReference type="STRING" id="1494590.ATN84_19630"/>
<proteinExistence type="predicted"/>